<dbReference type="Proteomes" id="UP001060085">
    <property type="component" value="Linkage Group LG03"/>
</dbReference>
<accession>A0ACC0BPD7</accession>
<dbReference type="EMBL" id="CM044703">
    <property type="protein sequence ID" value="KAI5674490.1"/>
    <property type="molecule type" value="Genomic_DNA"/>
</dbReference>
<name>A0ACC0BPD7_CATRO</name>
<reference evidence="2" key="1">
    <citation type="journal article" date="2023" name="Nat. Plants">
        <title>Single-cell RNA sequencing provides a high-resolution roadmap for understanding the multicellular compartmentation of specialized metabolism.</title>
        <authorList>
            <person name="Sun S."/>
            <person name="Shen X."/>
            <person name="Li Y."/>
            <person name="Li Y."/>
            <person name="Wang S."/>
            <person name="Li R."/>
            <person name="Zhang H."/>
            <person name="Shen G."/>
            <person name="Guo B."/>
            <person name="Wei J."/>
            <person name="Xu J."/>
            <person name="St-Pierre B."/>
            <person name="Chen S."/>
            <person name="Sun C."/>
        </authorList>
    </citation>
    <scope>NUCLEOTIDE SEQUENCE [LARGE SCALE GENOMIC DNA]</scope>
</reference>
<evidence type="ECO:0000313" key="1">
    <source>
        <dbReference type="EMBL" id="KAI5674490.1"/>
    </source>
</evidence>
<gene>
    <name evidence="1" type="ORF">M9H77_14854</name>
</gene>
<organism evidence="1 2">
    <name type="scientific">Catharanthus roseus</name>
    <name type="common">Madagascar periwinkle</name>
    <name type="synonym">Vinca rosea</name>
    <dbReference type="NCBI Taxonomy" id="4058"/>
    <lineage>
        <taxon>Eukaryota</taxon>
        <taxon>Viridiplantae</taxon>
        <taxon>Streptophyta</taxon>
        <taxon>Embryophyta</taxon>
        <taxon>Tracheophyta</taxon>
        <taxon>Spermatophyta</taxon>
        <taxon>Magnoliopsida</taxon>
        <taxon>eudicotyledons</taxon>
        <taxon>Gunneridae</taxon>
        <taxon>Pentapetalae</taxon>
        <taxon>asterids</taxon>
        <taxon>lamiids</taxon>
        <taxon>Gentianales</taxon>
        <taxon>Apocynaceae</taxon>
        <taxon>Rauvolfioideae</taxon>
        <taxon>Vinceae</taxon>
        <taxon>Catharanthinae</taxon>
        <taxon>Catharanthus</taxon>
    </lineage>
</organism>
<comment type="caution">
    <text evidence="1">The sequence shown here is derived from an EMBL/GenBank/DDBJ whole genome shotgun (WGS) entry which is preliminary data.</text>
</comment>
<keyword evidence="2" id="KW-1185">Reference proteome</keyword>
<proteinExistence type="predicted"/>
<evidence type="ECO:0000313" key="2">
    <source>
        <dbReference type="Proteomes" id="UP001060085"/>
    </source>
</evidence>
<sequence length="330" mass="37202">MHRRVSTHLVSRSKRVFAERHYIVQVSRTRGQRNLAVAVKVSSDASENKKSPRKVSRDERRSLVESFVNKYRAMNSGNFPATKAVQKEVGGSYYLIRYIVSELQYKSRIPSTSTRNDTTLDAELHENDDVNLEKIDAIKNSEVTSKEEDGRTSSLEETTLSVEIAAMSTMTSDTTLSLKKHKLSIIKGDGQSSSMDEKISSTKTTSRALGASVGVKKAELVAQEANEPTSAVDYETLSEEIAKPSLNDDNSPETTNGRYVLKEEAKDFYSPTRISENNMREQTASKDVQQQQLSDLENVTRDLPEEHEKKPFRWNLKALANGFMNIWRKL</sequence>
<protein>
    <submittedName>
        <fullName evidence="1">Uncharacterized protein</fullName>
    </submittedName>
</protein>